<dbReference type="InterPro" id="IPR037045">
    <property type="entry name" value="S8pro/Inhibitor_I9_sf"/>
</dbReference>
<keyword evidence="2" id="KW-0732">Signal</keyword>
<dbReference type="AlphaFoldDB" id="A0A6A6JDU3"/>
<evidence type="ECO:0000256" key="2">
    <source>
        <dbReference type="SAM" id="SignalP"/>
    </source>
</evidence>
<evidence type="ECO:0008006" key="5">
    <source>
        <dbReference type="Google" id="ProtNLM"/>
    </source>
</evidence>
<dbReference type="PANTHER" id="PTHR28288">
    <property type="entry name" value="PROTEASE B INHIBITOR 2"/>
    <property type="match status" value="1"/>
</dbReference>
<accession>A0A6A6JDU3</accession>
<dbReference type="InterPro" id="IPR052471">
    <property type="entry name" value="PBI_I9"/>
</dbReference>
<feature type="chain" id="PRO_5025470288" description="Inhibitor I9 domain-containing protein" evidence="2">
    <location>
        <begin position="23"/>
        <end position="101"/>
    </location>
</feature>
<dbReference type="EMBL" id="ML986504">
    <property type="protein sequence ID" value="KAF2274168.1"/>
    <property type="molecule type" value="Genomic_DNA"/>
</dbReference>
<proteinExistence type="inferred from homology"/>
<organism evidence="3 4">
    <name type="scientific">Westerdykella ornata</name>
    <dbReference type="NCBI Taxonomy" id="318751"/>
    <lineage>
        <taxon>Eukaryota</taxon>
        <taxon>Fungi</taxon>
        <taxon>Dikarya</taxon>
        <taxon>Ascomycota</taxon>
        <taxon>Pezizomycotina</taxon>
        <taxon>Dothideomycetes</taxon>
        <taxon>Pleosporomycetidae</taxon>
        <taxon>Pleosporales</taxon>
        <taxon>Sporormiaceae</taxon>
        <taxon>Westerdykella</taxon>
    </lineage>
</organism>
<dbReference type="GeneID" id="54551995"/>
<feature type="signal peptide" evidence="2">
    <location>
        <begin position="1"/>
        <end position="22"/>
    </location>
</feature>
<gene>
    <name evidence="3" type="ORF">EI97DRAFT_435277</name>
</gene>
<evidence type="ECO:0000256" key="1">
    <source>
        <dbReference type="ARBA" id="ARBA00038069"/>
    </source>
</evidence>
<evidence type="ECO:0000313" key="3">
    <source>
        <dbReference type="EMBL" id="KAF2274168.1"/>
    </source>
</evidence>
<protein>
    <recommendedName>
        <fullName evidence="5">Inhibitor I9 domain-containing protein</fullName>
    </recommendedName>
</protein>
<name>A0A6A6JDU3_WESOR</name>
<evidence type="ECO:0000313" key="4">
    <source>
        <dbReference type="Proteomes" id="UP000800097"/>
    </source>
</evidence>
<sequence length="101" mass="10740">MRMPTLQLLSVLVAILATFAMAVAPPLKRVIVSYPNETPQSVVDEAMEAIVKAGGAIIHKYNIIKGFTADAPATVLETVEVLSSKFSATVEEDGIVHTMGN</sequence>
<dbReference type="OrthoDB" id="3888684at2759"/>
<dbReference type="GO" id="GO:0004866">
    <property type="term" value="F:endopeptidase inhibitor activity"/>
    <property type="evidence" value="ECO:0007669"/>
    <property type="project" value="TreeGrafter"/>
</dbReference>
<dbReference type="RefSeq" id="XP_033651707.1">
    <property type="nucleotide sequence ID" value="XM_033798820.1"/>
</dbReference>
<dbReference type="PANTHER" id="PTHR28288:SF1">
    <property type="entry name" value="INHIBITOR I9 DOMAIN-CONTAINING PROTEIN"/>
    <property type="match status" value="1"/>
</dbReference>
<reference evidence="3" key="1">
    <citation type="journal article" date="2020" name="Stud. Mycol.">
        <title>101 Dothideomycetes genomes: a test case for predicting lifestyles and emergence of pathogens.</title>
        <authorList>
            <person name="Haridas S."/>
            <person name="Albert R."/>
            <person name="Binder M."/>
            <person name="Bloem J."/>
            <person name="Labutti K."/>
            <person name="Salamov A."/>
            <person name="Andreopoulos B."/>
            <person name="Baker S."/>
            <person name="Barry K."/>
            <person name="Bills G."/>
            <person name="Bluhm B."/>
            <person name="Cannon C."/>
            <person name="Castanera R."/>
            <person name="Culley D."/>
            <person name="Daum C."/>
            <person name="Ezra D."/>
            <person name="Gonzalez J."/>
            <person name="Henrissat B."/>
            <person name="Kuo A."/>
            <person name="Liang C."/>
            <person name="Lipzen A."/>
            <person name="Lutzoni F."/>
            <person name="Magnuson J."/>
            <person name="Mondo S."/>
            <person name="Nolan M."/>
            <person name="Ohm R."/>
            <person name="Pangilinan J."/>
            <person name="Park H.-J."/>
            <person name="Ramirez L."/>
            <person name="Alfaro M."/>
            <person name="Sun H."/>
            <person name="Tritt A."/>
            <person name="Yoshinaga Y."/>
            <person name="Zwiers L.-H."/>
            <person name="Turgeon B."/>
            <person name="Goodwin S."/>
            <person name="Spatafora J."/>
            <person name="Crous P."/>
            <person name="Grigoriev I."/>
        </authorList>
    </citation>
    <scope>NUCLEOTIDE SEQUENCE</scope>
    <source>
        <strain evidence="3">CBS 379.55</strain>
    </source>
</reference>
<comment type="similarity">
    <text evidence="1">Belongs to the protease inhibitor I9 family.</text>
</comment>
<dbReference type="SUPFAM" id="SSF54897">
    <property type="entry name" value="Protease propeptides/inhibitors"/>
    <property type="match status" value="1"/>
</dbReference>
<dbReference type="Proteomes" id="UP000800097">
    <property type="component" value="Unassembled WGS sequence"/>
</dbReference>
<keyword evidence="4" id="KW-1185">Reference proteome</keyword>
<dbReference type="GO" id="GO:0042144">
    <property type="term" value="P:vacuole fusion, non-autophagic"/>
    <property type="evidence" value="ECO:0007669"/>
    <property type="project" value="TreeGrafter"/>
</dbReference>
<dbReference type="Gene3D" id="3.30.70.80">
    <property type="entry name" value="Peptidase S8 propeptide/proteinase inhibitor I9"/>
    <property type="match status" value="1"/>
</dbReference>